<evidence type="ECO:0000259" key="11">
    <source>
        <dbReference type="PROSITE" id="PS50021"/>
    </source>
</evidence>
<evidence type="ECO:0000256" key="2">
    <source>
        <dbReference type="ARBA" id="ARBA00010729"/>
    </source>
</evidence>
<proteinExistence type="inferred from homology"/>
<evidence type="ECO:0000256" key="8">
    <source>
        <dbReference type="ARBA" id="ARBA00023306"/>
    </source>
</evidence>
<keyword evidence="14" id="KW-1185">Reference proteome</keyword>
<dbReference type="Gene3D" id="1.10.418.10">
    <property type="entry name" value="Calponin-like domain"/>
    <property type="match status" value="1"/>
</dbReference>
<keyword evidence="3" id="KW-0963">Cytoplasm</keyword>
<keyword evidence="4" id="KW-0132">Cell division</keyword>
<dbReference type="SUPFAM" id="SSF47576">
    <property type="entry name" value="Calponin-homology domain, CH-domain"/>
    <property type="match status" value="1"/>
</dbReference>
<keyword evidence="7" id="KW-0206">Cytoskeleton</keyword>
<dbReference type="RefSeq" id="XP_020901068.1">
    <property type="nucleotide sequence ID" value="XM_021045409.2"/>
</dbReference>
<dbReference type="GO" id="GO:0005874">
    <property type="term" value="C:microtubule"/>
    <property type="evidence" value="ECO:0007669"/>
    <property type="project" value="UniProtKB-KW"/>
</dbReference>
<feature type="domain" description="Calponin-homology (CH)" evidence="11">
    <location>
        <begin position="14"/>
        <end position="116"/>
    </location>
</feature>
<protein>
    <recommendedName>
        <fullName evidence="15">Microtubule-associated protein RP/EB family member 1</fullName>
    </recommendedName>
</protein>
<evidence type="ECO:0000256" key="7">
    <source>
        <dbReference type="ARBA" id="ARBA00023212"/>
    </source>
</evidence>
<evidence type="ECO:0008006" key="15">
    <source>
        <dbReference type="Google" id="ProtNLM"/>
    </source>
</evidence>
<dbReference type="GeneID" id="110239676"/>
<name>A0A913XAP4_EXADI</name>
<evidence type="ECO:0000256" key="1">
    <source>
        <dbReference type="ARBA" id="ARBA00004245"/>
    </source>
</evidence>
<dbReference type="OMA" id="TVLEHEY"/>
<dbReference type="OrthoDB" id="2119228at2759"/>
<feature type="region of interest" description="Disordered" evidence="10">
    <location>
        <begin position="142"/>
        <end position="205"/>
    </location>
</feature>
<dbReference type="GO" id="GO:0008017">
    <property type="term" value="F:microtubule binding"/>
    <property type="evidence" value="ECO:0007669"/>
    <property type="project" value="InterPro"/>
</dbReference>
<dbReference type="SUPFAM" id="SSF140612">
    <property type="entry name" value="EB1 dimerisation domain-like"/>
    <property type="match status" value="1"/>
</dbReference>
<evidence type="ECO:0000313" key="14">
    <source>
        <dbReference type="Proteomes" id="UP000887567"/>
    </source>
</evidence>
<dbReference type="InterPro" id="IPR004953">
    <property type="entry name" value="EB1_C"/>
</dbReference>
<dbReference type="InterPro" id="IPR001715">
    <property type="entry name" value="CH_dom"/>
</dbReference>
<dbReference type="EnsemblMetazoa" id="XM_021045409.2">
    <property type="protein sequence ID" value="XP_020901068.1"/>
    <property type="gene ID" value="LOC110239676"/>
</dbReference>
<evidence type="ECO:0000256" key="5">
    <source>
        <dbReference type="ARBA" id="ARBA00022701"/>
    </source>
</evidence>
<dbReference type="KEGG" id="epa:110239676"/>
<dbReference type="InterPro" id="IPR027328">
    <property type="entry name" value="MAPRE"/>
</dbReference>
<dbReference type="PROSITE" id="PS50021">
    <property type="entry name" value="CH"/>
    <property type="match status" value="1"/>
</dbReference>
<dbReference type="InterPro" id="IPR036872">
    <property type="entry name" value="CH_dom_sf"/>
</dbReference>
<dbReference type="Pfam" id="PF03271">
    <property type="entry name" value="EB1"/>
    <property type="match status" value="1"/>
</dbReference>
<evidence type="ECO:0000313" key="13">
    <source>
        <dbReference type="EnsemblMetazoa" id="XP_020901068.1"/>
    </source>
</evidence>
<dbReference type="FunFam" id="1.20.5.1430:FF:000005">
    <property type="entry name" value="Eb1, isoform E"/>
    <property type="match status" value="1"/>
</dbReference>
<keyword evidence="8" id="KW-0131">Cell cycle</keyword>
<sequence>MAVNVFSTGQTTDNLSRHDLMEWVRGSLDTNLDKVEQMCTGAAYCQFMDMLFENCVKLSKVKFCTNQEHEYISNFKLLQESFKKCGVDKSVPVDRLIKGKFQDNFEFLQWFKRFFDANYGGQEYDALAARGGQSYTTLNVVKRKPAGSTAPKAPTSRAVQPKSSIARSAKSPPSRNGGAAYRPPVASTGGGSGGASSAGAQQKDAKIRELTEQNDSLKTTVQGLEKERDFYFGKLRDIEMFCQEEQARVEPAQQEVIQKILDKLYATEVYDIKEEGFEAPENEELEQEEY</sequence>
<evidence type="ECO:0000256" key="4">
    <source>
        <dbReference type="ARBA" id="ARBA00022618"/>
    </source>
</evidence>
<evidence type="ECO:0000256" key="3">
    <source>
        <dbReference type="ARBA" id="ARBA00022490"/>
    </source>
</evidence>
<evidence type="ECO:0000259" key="12">
    <source>
        <dbReference type="PROSITE" id="PS51230"/>
    </source>
</evidence>
<dbReference type="Pfam" id="PF00307">
    <property type="entry name" value="CH"/>
    <property type="match status" value="1"/>
</dbReference>
<evidence type="ECO:0000256" key="6">
    <source>
        <dbReference type="ARBA" id="ARBA00022776"/>
    </source>
</evidence>
<dbReference type="PANTHER" id="PTHR10623">
    <property type="entry name" value="MICROTUBULE-ASSOCIATED PROTEIN RP/EB FAMILY MEMBER"/>
    <property type="match status" value="1"/>
</dbReference>
<comment type="similarity">
    <text evidence="2">Belongs to the MAPRE family.</text>
</comment>
<accession>A0A913XAP4</accession>
<feature type="domain" description="EB1 C-terminal" evidence="12">
    <location>
        <begin position="199"/>
        <end position="273"/>
    </location>
</feature>
<dbReference type="Gene3D" id="1.20.5.1430">
    <property type="match status" value="1"/>
</dbReference>
<dbReference type="Proteomes" id="UP000887567">
    <property type="component" value="Unplaced"/>
</dbReference>
<keyword evidence="6" id="KW-0498">Mitosis</keyword>
<dbReference type="InterPro" id="IPR036133">
    <property type="entry name" value="EB1_C_sf"/>
</dbReference>
<evidence type="ECO:0000256" key="10">
    <source>
        <dbReference type="SAM" id="MobiDB-lite"/>
    </source>
</evidence>
<feature type="compositionally biased region" description="Polar residues" evidence="10">
    <location>
        <begin position="157"/>
        <end position="174"/>
    </location>
</feature>
<dbReference type="FunFam" id="1.10.418.10:FF:000007">
    <property type="entry name" value="Microtubule-associated protein, RP/EB family, member 2"/>
    <property type="match status" value="1"/>
</dbReference>
<reference evidence="13" key="1">
    <citation type="submission" date="2022-11" db="UniProtKB">
        <authorList>
            <consortium name="EnsemblMetazoa"/>
        </authorList>
    </citation>
    <scope>IDENTIFICATION</scope>
</reference>
<comment type="subcellular location">
    <subcellularLocation>
        <location evidence="1">Cytoplasm</location>
        <location evidence="1">Cytoskeleton</location>
    </subcellularLocation>
</comment>
<evidence type="ECO:0000256" key="9">
    <source>
        <dbReference type="PROSITE-ProRule" id="PRU00576"/>
    </source>
</evidence>
<dbReference type="PROSITE" id="PS51230">
    <property type="entry name" value="EB1_C"/>
    <property type="match status" value="1"/>
</dbReference>
<dbReference type="GO" id="GO:0051301">
    <property type="term" value="P:cell division"/>
    <property type="evidence" value="ECO:0007669"/>
    <property type="project" value="UniProtKB-KW"/>
</dbReference>
<organism evidence="13 14">
    <name type="scientific">Exaiptasia diaphana</name>
    <name type="common">Tropical sea anemone</name>
    <name type="synonym">Aiptasia pulchella</name>
    <dbReference type="NCBI Taxonomy" id="2652724"/>
    <lineage>
        <taxon>Eukaryota</taxon>
        <taxon>Metazoa</taxon>
        <taxon>Cnidaria</taxon>
        <taxon>Anthozoa</taxon>
        <taxon>Hexacorallia</taxon>
        <taxon>Actiniaria</taxon>
        <taxon>Aiptasiidae</taxon>
        <taxon>Exaiptasia</taxon>
    </lineage>
</organism>
<keyword evidence="5 9" id="KW-0493">Microtubule</keyword>
<dbReference type="AlphaFoldDB" id="A0A913XAP4"/>